<keyword evidence="1" id="KW-1133">Transmembrane helix</keyword>
<protein>
    <submittedName>
        <fullName evidence="2">Glycosyltransferase, group 1 family protein/cell adhesion</fullName>
    </submittedName>
</protein>
<sequence>MSKCRICTLPGKILEVSSGQIDHLTNTDNGKLILVNSSYQTDIMSDRYKIIGNVKLTLWQFGKYRHLKQLYQLCLLKYFFLITLDFIDIVLFER</sequence>
<name>A0A223HY61_THETR</name>
<evidence type="ECO:0000313" key="2">
    <source>
        <dbReference type="EMBL" id="AST57382.1"/>
    </source>
</evidence>
<reference evidence="2 3" key="1">
    <citation type="submission" date="2016-08" db="EMBL/GenBank/DDBJ databases">
        <title>A novel genetic cassette of butanologenic Thermoanaerobacterium thermosaccharolyticum that directly convert cellulose to butanol.</title>
        <authorList>
            <person name="Li T."/>
            <person name="He J."/>
        </authorList>
    </citation>
    <scope>NUCLEOTIDE SEQUENCE [LARGE SCALE GENOMIC DNA]</scope>
    <source>
        <strain evidence="2 3">TG57</strain>
    </source>
</reference>
<dbReference type="AlphaFoldDB" id="A0A223HY61"/>
<organism evidence="2 3">
    <name type="scientific">Thermoanaerobacterium thermosaccharolyticum</name>
    <name type="common">Clostridium thermosaccharolyticum</name>
    <dbReference type="NCBI Taxonomy" id="1517"/>
    <lineage>
        <taxon>Bacteria</taxon>
        <taxon>Bacillati</taxon>
        <taxon>Bacillota</taxon>
        <taxon>Clostridia</taxon>
        <taxon>Thermoanaerobacterales</taxon>
        <taxon>Thermoanaerobacteraceae</taxon>
        <taxon>Thermoanaerobacterium</taxon>
    </lineage>
</organism>
<dbReference type="Proteomes" id="UP000214975">
    <property type="component" value="Chromosome"/>
</dbReference>
<evidence type="ECO:0000256" key="1">
    <source>
        <dbReference type="SAM" id="Phobius"/>
    </source>
</evidence>
<proteinExistence type="predicted"/>
<keyword evidence="2" id="KW-0808">Transferase</keyword>
<accession>A0A223HY61</accession>
<evidence type="ECO:0000313" key="3">
    <source>
        <dbReference type="Proteomes" id="UP000214975"/>
    </source>
</evidence>
<keyword evidence="1" id="KW-0812">Transmembrane</keyword>
<gene>
    <name evidence="2" type="ORF">Thert_01310</name>
</gene>
<dbReference type="EMBL" id="CP016893">
    <property type="protein sequence ID" value="AST57382.1"/>
    <property type="molecule type" value="Genomic_DNA"/>
</dbReference>
<dbReference type="GO" id="GO:0016740">
    <property type="term" value="F:transferase activity"/>
    <property type="evidence" value="ECO:0007669"/>
    <property type="project" value="UniProtKB-KW"/>
</dbReference>
<feature type="transmembrane region" description="Helical" evidence="1">
    <location>
        <begin position="70"/>
        <end position="92"/>
    </location>
</feature>
<keyword evidence="1" id="KW-0472">Membrane</keyword>